<dbReference type="Proteomes" id="UP000823941">
    <property type="component" value="Chromosome 29"/>
</dbReference>
<organism evidence="1 2">
    <name type="scientific">Plutella xylostella</name>
    <name type="common">Diamondback moth</name>
    <name type="synonym">Plutella maculipennis</name>
    <dbReference type="NCBI Taxonomy" id="51655"/>
    <lineage>
        <taxon>Eukaryota</taxon>
        <taxon>Metazoa</taxon>
        <taxon>Ecdysozoa</taxon>
        <taxon>Arthropoda</taxon>
        <taxon>Hexapoda</taxon>
        <taxon>Insecta</taxon>
        <taxon>Pterygota</taxon>
        <taxon>Neoptera</taxon>
        <taxon>Endopterygota</taxon>
        <taxon>Lepidoptera</taxon>
        <taxon>Glossata</taxon>
        <taxon>Ditrysia</taxon>
        <taxon>Yponomeutoidea</taxon>
        <taxon>Plutellidae</taxon>
        <taxon>Plutella</taxon>
    </lineage>
</organism>
<reference evidence="1 2" key="1">
    <citation type="submission" date="2021-06" db="EMBL/GenBank/DDBJ databases">
        <title>A haploid diamondback moth (Plutella xylostella L.) genome assembly resolves 31 chromosomes and identifies a diamide resistance mutation.</title>
        <authorList>
            <person name="Ward C.M."/>
            <person name="Perry K.D."/>
            <person name="Baker G."/>
            <person name="Powis K."/>
            <person name="Heckel D.G."/>
            <person name="Baxter S.W."/>
        </authorList>
    </citation>
    <scope>NUCLEOTIDE SEQUENCE [LARGE SCALE GENOMIC DNA]</scope>
    <source>
        <strain evidence="1 2">LV</strain>
        <tissue evidence="1">Single pupa</tissue>
    </source>
</reference>
<evidence type="ECO:0000313" key="2">
    <source>
        <dbReference type="Proteomes" id="UP000823941"/>
    </source>
</evidence>
<sequence>MCGHWTVSNSVKGKTVKQNLKVTLIFIENLFNVFPNLVICDYLPKEKLKYFKINIDDSFVNIFLNIILSDVDEAYNHCLRKFYFICIHFIGCRQRKPMGIMKNVCSVTAMQ</sequence>
<name>A0ABQ7PTK3_PLUXY</name>
<dbReference type="EMBL" id="JAHIBW010000029">
    <property type="protein sequence ID" value="KAG7295819.1"/>
    <property type="molecule type" value="Genomic_DNA"/>
</dbReference>
<evidence type="ECO:0000313" key="1">
    <source>
        <dbReference type="EMBL" id="KAG7295819.1"/>
    </source>
</evidence>
<proteinExistence type="predicted"/>
<gene>
    <name evidence="1" type="ORF">JYU34_020892</name>
</gene>
<protein>
    <submittedName>
        <fullName evidence="1">Uncharacterized protein</fullName>
    </submittedName>
</protein>
<comment type="caution">
    <text evidence="1">The sequence shown here is derived from an EMBL/GenBank/DDBJ whole genome shotgun (WGS) entry which is preliminary data.</text>
</comment>
<accession>A0ABQ7PTK3</accession>
<keyword evidence="2" id="KW-1185">Reference proteome</keyword>